<proteinExistence type="predicted"/>
<comment type="caution">
    <text evidence="3">The sequence shown here is derived from an EMBL/GenBank/DDBJ whole genome shotgun (WGS) entry which is preliminary data.</text>
</comment>
<keyword evidence="2" id="KW-0732">Signal</keyword>
<protein>
    <submittedName>
        <fullName evidence="3">Uncharacterized protein</fullName>
    </submittedName>
</protein>
<sequence length="265" mass="29714">MKISLLAAIVAGATFSQVSASPLRVVVVSSTHQELPAVHNFRFGHALADSHVAKITTHQYPRPVINHQQHGRLPCSKRIKEKAIQISNAFRHALGLPPIETAHAHPGAHVHGGMVQVLPFIGTPPTFVEAKPIMHPHPHKYFHQKAIEHQSENKHHHHCHRIQRFRQWGNNFTVRIHTALMALGPWEGRAVAFVLGCGIGVLLRMFWVLTVVTFRAIRGDRQEDGYTQVTIIEEYVDPEDIAVPPPTYTVSDEKEQLKAKDAIEN</sequence>
<dbReference type="EMBL" id="JANIEX010001971">
    <property type="protein sequence ID" value="KAJ3553017.1"/>
    <property type="molecule type" value="Genomic_DNA"/>
</dbReference>
<evidence type="ECO:0000256" key="1">
    <source>
        <dbReference type="SAM" id="Phobius"/>
    </source>
</evidence>
<keyword evidence="1" id="KW-0472">Membrane</keyword>
<evidence type="ECO:0000313" key="4">
    <source>
        <dbReference type="Proteomes" id="UP001213000"/>
    </source>
</evidence>
<dbReference type="AlphaFoldDB" id="A0AAD5VE63"/>
<evidence type="ECO:0000256" key="2">
    <source>
        <dbReference type="SAM" id="SignalP"/>
    </source>
</evidence>
<gene>
    <name evidence="3" type="ORF">NP233_g12743</name>
</gene>
<organism evidence="3 4">
    <name type="scientific">Leucocoprinus birnbaumii</name>
    <dbReference type="NCBI Taxonomy" id="56174"/>
    <lineage>
        <taxon>Eukaryota</taxon>
        <taxon>Fungi</taxon>
        <taxon>Dikarya</taxon>
        <taxon>Basidiomycota</taxon>
        <taxon>Agaricomycotina</taxon>
        <taxon>Agaricomycetes</taxon>
        <taxon>Agaricomycetidae</taxon>
        <taxon>Agaricales</taxon>
        <taxon>Agaricineae</taxon>
        <taxon>Agaricaceae</taxon>
        <taxon>Leucocoprinus</taxon>
    </lineage>
</organism>
<keyword evidence="4" id="KW-1185">Reference proteome</keyword>
<name>A0AAD5VE63_9AGAR</name>
<keyword evidence="1" id="KW-1133">Transmembrane helix</keyword>
<reference evidence="3" key="1">
    <citation type="submission" date="2022-07" db="EMBL/GenBank/DDBJ databases">
        <title>Genome Sequence of Leucocoprinus birnbaumii.</title>
        <authorList>
            <person name="Buettner E."/>
        </authorList>
    </citation>
    <scope>NUCLEOTIDE SEQUENCE</scope>
    <source>
        <strain evidence="3">VT141</strain>
    </source>
</reference>
<dbReference type="Proteomes" id="UP001213000">
    <property type="component" value="Unassembled WGS sequence"/>
</dbReference>
<accession>A0AAD5VE63</accession>
<feature type="chain" id="PRO_5042013340" evidence="2">
    <location>
        <begin position="21"/>
        <end position="265"/>
    </location>
</feature>
<keyword evidence="1" id="KW-0812">Transmembrane</keyword>
<feature type="transmembrane region" description="Helical" evidence="1">
    <location>
        <begin position="190"/>
        <end position="212"/>
    </location>
</feature>
<feature type="signal peptide" evidence="2">
    <location>
        <begin position="1"/>
        <end position="20"/>
    </location>
</feature>
<evidence type="ECO:0000313" key="3">
    <source>
        <dbReference type="EMBL" id="KAJ3553017.1"/>
    </source>
</evidence>